<dbReference type="InterPro" id="IPR036175">
    <property type="entry name" value="Sec23/24_helical_dom_sf"/>
</dbReference>
<dbReference type="Gene3D" id="1.20.120.730">
    <property type="entry name" value="Sec23/Sec24 helical domain"/>
    <property type="match status" value="1"/>
</dbReference>
<reference evidence="8" key="1">
    <citation type="submission" date="2025-08" db="UniProtKB">
        <authorList>
            <consortium name="RefSeq"/>
        </authorList>
    </citation>
    <scope>IDENTIFICATION</scope>
    <source>
        <strain evidence="8">Airmid</strain>
    </source>
</reference>
<proteinExistence type="inferred from homology"/>
<protein>
    <submittedName>
        <fullName evidence="8">Protein transport protein Sec24C-like</fullName>
    </submittedName>
</protein>
<dbReference type="InterPro" id="IPR036174">
    <property type="entry name" value="Znf_Sec23_Sec24_sf"/>
</dbReference>
<dbReference type="SUPFAM" id="SSF82919">
    <property type="entry name" value="Zn-finger domain of Sec23/24"/>
    <property type="match status" value="1"/>
</dbReference>
<dbReference type="GO" id="GO:0005789">
    <property type="term" value="C:endoplasmic reticulum membrane"/>
    <property type="evidence" value="ECO:0007669"/>
    <property type="project" value="UniProtKB-SubCell"/>
</dbReference>
<dbReference type="PANTHER" id="PTHR13803:SF4">
    <property type="entry name" value="SECRETORY 24CD, ISOFORM C"/>
    <property type="match status" value="1"/>
</dbReference>
<dbReference type="InterPro" id="IPR012990">
    <property type="entry name" value="Beta-sandwich_Sec23_24"/>
</dbReference>
<keyword evidence="4" id="KW-0813">Transport</keyword>
<dbReference type="SUPFAM" id="SSF53300">
    <property type="entry name" value="vWA-like"/>
    <property type="match status" value="1"/>
</dbReference>
<dbReference type="InterPro" id="IPR006896">
    <property type="entry name" value="Sec23/24_trunk_dom"/>
</dbReference>
<evidence type="ECO:0000256" key="6">
    <source>
        <dbReference type="ARBA" id="ARBA00023329"/>
    </source>
</evidence>
<dbReference type="InterPro" id="IPR006900">
    <property type="entry name" value="Sec23/24_helical_dom"/>
</dbReference>
<evidence type="ECO:0000256" key="3">
    <source>
        <dbReference type="ARBA" id="ARBA00008334"/>
    </source>
</evidence>
<dbReference type="OrthoDB" id="49016at2759"/>
<organism evidence="7 8">
    <name type="scientific">Dermatophagoides pteronyssinus</name>
    <name type="common">European house dust mite</name>
    <dbReference type="NCBI Taxonomy" id="6956"/>
    <lineage>
        <taxon>Eukaryota</taxon>
        <taxon>Metazoa</taxon>
        <taxon>Ecdysozoa</taxon>
        <taxon>Arthropoda</taxon>
        <taxon>Chelicerata</taxon>
        <taxon>Arachnida</taxon>
        <taxon>Acari</taxon>
        <taxon>Acariformes</taxon>
        <taxon>Sarcoptiformes</taxon>
        <taxon>Astigmata</taxon>
        <taxon>Psoroptidia</taxon>
        <taxon>Analgoidea</taxon>
        <taxon>Pyroglyphidae</taxon>
        <taxon>Dermatophagoidinae</taxon>
        <taxon>Dermatophagoides</taxon>
    </lineage>
</organism>
<dbReference type="Gene3D" id="2.30.30.380">
    <property type="entry name" value="Zn-finger domain of Sec23/24"/>
    <property type="match status" value="1"/>
</dbReference>
<dbReference type="GO" id="GO:0008270">
    <property type="term" value="F:zinc ion binding"/>
    <property type="evidence" value="ECO:0007669"/>
    <property type="project" value="InterPro"/>
</dbReference>
<dbReference type="Pfam" id="PF04810">
    <property type="entry name" value="zf-Sec23_Sec24"/>
    <property type="match status" value="1"/>
</dbReference>
<evidence type="ECO:0000313" key="7">
    <source>
        <dbReference type="Proteomes" id="UP000515146"/>
    </source>
</evidence>
<dbReference type="Proteomes" id="UP000515146">
    <property type="component" value="Unplaced"/>
</dbReference>
<dbReference type="SUPFAM" id="SSF81995">
    <property type="entry name" value="beta-sandwich domain of Sec23/24"/>
    <property type="match status" value="1"/>
</dbReference>
<dbReference type="GO" id="GO:0006886">
    <property type="term" value="P:intracellular protein transport"/>
    <property type="evidence" value="ECO:0007669"/>
    <property type="project" value="InterPro"/>
</dbReference>
<keyword evidence="6" id="KW-0968">Cytoplasmic vesicle</keyword>
<dbReference type="SUPFAM" id="SSF82754">
    <property type="entry name" value="C-terminal, gelsolin-like domain of Sec23/24"/>
    <property type="match status" value="1"/>
</dbReference>
<keyword evidence="7" id="KW-1185">Reference proteome</keyword>
<gene>
    <name evidence="8" type="primary">LOC113799403</name>
</gene>
<dbReference type="Pfam" id="PF08033">
    <property type="entry name" value="Sec23_BS"/>
    <property type="match status" value="1"/>
</dbReference>
<comment type="similarity">
    <text evidence="3">Belongs to the SEC23/SEC24 family. SEC24 subfamily.</text>
</comment>
<evidence type="ECO:0000256" key="5">
    <source>
        <dbReference type="ARBA" id="ARBA00022927"/>
    </source>
</evidence>
<name>A0A6P6YLI8_DERPT</name>
<dbReference type="InParanoid" id="A0A6P6YLI8"/>
<dbReference type="AlphaFoldDB" id="A0A6P6YLI8"/>
<accession>A0A6P6YLI8</accession>
<dbReference type="Gene3D" id="3.40.50.410">
    <property type="entry name" value="von Willebrand factor, type A domain"/>
    <property type="match status" value="1"/>
</dbReference>
<dbReference type="InterPro" id="IPR036180">
    <property type="entry name" value="Gelsolin-like_dom_sf"/>
</dbReference>
<keyword evidence="5" id="KW-0653">Protein transport</keyword>
<dbReference type="FunCoup" id="A0A6P6YLI8">
    <property type="interactions" value="2071"/>
</dbReference>
<evidence type="ECO:0000256" key="1">
    <source>
        <dbReference type="ARBA" id="ARBA00004299"/>
    </source>
</evidence>
<dbReference type="PANTHER" id="PTHR13803">
    <property type="entry name" value="SEC24-RELATED PROTEIN"/>
    <property type="match status" value="1"/>
</dbReference>
<sequence length="1133" mass="127658">MDPQVRQTNPMMMNYPQPQWTQHQQPISPNQPYYQQYQQQQFTDNSTSGPPPPPQINEMVSKSQSSDQDGALTNQMSNLSLNNRQPSQQNDSLKSNFQNGQNVTLSSSSSYANQYPTSNSGPLYSNSQIQQQPTLAPNSFNYNNQPSQQQEFRQQPPPPPPPIPAANVSGNWNQNPIKTTNQQQQQQPVVPSLPLASTTTGYQSNNAYDGQQQQNGNLPPNYPQPSQNMYQQQNSYPPPPPQMGGQQQSMTPVNHQYSSPYGMPTNRYGTTPSSPTGYGSMSPNTSPFNQQPQQAQNKLDPDAMPSVVQVILEDKVKYETNSPVLFTTTVPASVPPLVTTIMENENQIIQDGGCASPLFMRPTIYQVPISDDIIKTTDIPFGVLIKPFDDQEVDRKIYVPISPSEIVRCNRCKAYMNPYNRFIDGGRRFQCSLCHHVTEVPQTYFANLDHNGHRLDRQQRPELCLGSYEFLATEEYCHNGVQNNRRPHLIFACELTEASKPILNILAANLVEIIKNFPHDLGYPESMPPMFGFITYNSKIQIYDIVNNGHAHVICDLTTPFAPLNTFLVDPLIHMDKIEKFFERLPQLYDNEQMDMQTILGPVIEAALMSTQVDVNNWINKNIVNKVVNTGSGDQQSSPNDTIPCGKIYLFHSTLPTYGSDSDTPGRLKQKWTNTVDELRKLMGSDKEKTILSPLTNKYYIELGQKCVTDYATGVELFLFPPPNGFLDVATLGELVRLSGTGSIYKFYNDFSDTFLKDLKYSLYSSFAFECVLKIRTSTGIRPNDYYGYFYSRSPSDVECAAINTTTNIAVEFKYDDKLTEDEHVVIQSAILYTSLSGQRRVRIHNIALASCTQISDLYRNACCDSIINILARMAVNPLRNGDKTIQQTKEAIVGRVINILTAYRKHCSQPGTSLGQLILPEALKILPMYICGLLKCDAIDGGPETNPDDKAYAQLKMLGSFISLSQVFLYPKLYKIEYESESETDTLKYSQIRCSAYKLTSAALSYVLENGFYVMIYITTNGCNNVKFLNGVFGPNVDSATKIKTELPLPNLLTGESQFMHRLIKKMETERKCSYKIFIIRQGIDKTESVFRSFLYEDQKIITRQAGDSKLEGLSYVDLLCHLHKEIRAQLN</sequence>
<dbReference type="GO" id="GO:0000149">
    <property type="term" value="F:SNARE binding"/>
    <property type="evidence" value="ECO:0007669"/>
    <property type="project" value="TreeGrafter"/>
</dbReference>
<evidence type="ECO:0000256" key="4">
    <source>
        <dbReference type="ARBA" id="ARBA00022448"/>
    </source>
</evidence>
<dbReference type="InterPro" id="IPR050550">
    <property type="entry name" value="SEC23_SEC24_subfamily"/>
</dbReference>
<comment type="subcellular location">
    <subcellularLocation>
        <location evidence="1">Cytoplasmic vesicle</location>
        <location evidence="1">COPII-coated vesicle membrane</location>
        <topology evidence="1">Peripheral membrane protein</topology>
        <orientation evidence="1">Cytoplasmic side</orientation>
    </subcellularLocation>
    <subcellularLocation>
        <location evidence="2">Endoplasmic reticulum membrane</location>
        <topology evidence="2">Peripheral membrane protein</topology>
        <orientation evidence="2">Cytoplasmic side</orientation>
    </subcellularLocation>
</comment>
<dbReference type="Pfam" id="PF04811">
    <property type="entry name" value="Sec23_trunk"/>
    <property type="match status" value="2"/>
</dbReference>
<dbReference type="GO" id="GO:0030127">
    <property type="term" value="C:COPII vesicle coat"/>
    <property type="evidence" value="ECO:0007669"/>
    <property type="project" value="InterPro"/>
</dbReference>
<dbReference type="InterPro" id="IPR006895">
    <property type="entry name" value="Znf_Sec23_Sec24"/>
</dbReference>
<dbReference type="GO" id="GO:0090110">
    <property type="term" value="P:COPII-coated vesicle cargo loading"/>
    <property type="evidence" value="ECO:0007669"/>
    <property type="project" value="TreeGrafter"/>
</dbReference>
<evidence type="ECO:0000256" key="2">
    <source>
        <dbReference type="ARBA" id="ARBA00004397"/>
    </source>
</evidence>
<dbReference type="OMA" id="NSMMPGP"/>
<dbReference type="SUPFAM" id="SSF81811">
    <property type="entry name" value="Helical domain of Sec23/24"/>
    <property type="match status" value="1"/>
</dbReference>
<dbReference type="InterPro" id="IPR036465">
    <property type="entry name" value="vWFA_dom_sf"/>
</dbReference>
<dbReference type="CTD" id="33409"/>
<dbReference type="Pfam" id="PF04815">
    <property type="entry name" value="Sec23_helical"/>
    <property type="match status" value="1"/>
</dbReference>
<dbReference type="KEGG" id="dpte:113799403"/>
<dbReference type="GO" id="GO:0070971">
    <property type="term" value="C:endoplasmic reticulum exit site"/>
    <property type="evidence" value="ECO:0007669"/>
    <property type="project" value="TreeGrafter"/>
</dbReference>
<evidence type="ECO:0000313" key="8">
    <source>
        <dbReference type="RefSeq" id="XP_027205824.1"/>
    </source>
</evidence>
<dbReference type="RefSeq" id="XP_027205824.1">
    <property type="nucleotide sequence ID" value="XM_027350023.1"/>
</dbReference>